<evidence type="ECO:0000259" key="10">
    <source>
        <dbReference type="PROSITE" id="PS50011"/>
    </source>
</evidence>
<dbReference type="InterPro" id="IPR008271">
    <property type="entry name" value="Ser/Thr_kinase_AS"/>
</dbReference>
<dbReference type="PANTHER" id="PTHR43671:SF13">
    <property type="entry name" value="SERINE_THREONINE-PROTEIN KINASE NEK2"/>
    <property type="match status" value="1"/>
</dbReference>
<dbReference type="EC" id="2.7.11.1" evidence="2"/>
<name>A0A511SXD2_MYXFU</name>
<comment type="similarity">
    <text evidence="1">Belongs to the protein kinase superfamily. NEK Ser/Thr protein kinase family. NIMA subfamily.</text>
</comment>
<dbReference type="Proteomes" id="UP000321514">
    <property type="component" value="Unassembled WGS sequence"/>
</dbReference>
<evidence type="ECO:0000256" key="1">
    <source>
        <dbReference type="ARBA" id="ARBA00010886"/>
    </source>
</evidence>
<evidence type="ECO:0000256" key="9">
    <source>
        <dbReference type="SAM" id="MobiDB-lite"/>
    </source>
</evidence>
<dbReference type="InterPro" id="IPR000719">
    <property type="entry name" value="Prot_kinase_dom"/>
</dbReference>
<evidence type="ECO:0000256" key="8">
    <source>
        <dbReference type="PROSITE-ProRule" id="PRU10141"/>
    </source>
</evidence>
<evidence type="ECO:0000256" key="6">
    <source>
        <dbReference type="ARBA" id="ARBA00022777"/>
    </source>
</evidence>
<proteinExistence type="inferred from homology"/>
<feature type="region of interest" description="Disordered" evidence="9">
    <location>
        <begin position="1"/>
        <end position="21"/>
    </location>
</feature>
<feature type="region of interest" description="Disordered" evidence="9">
    <location>
        <begin position="558"/>
        <end position="588"/>
    </location>
</feature>
<dbReference type="EMBL" id="BJXR01000012">
    <property type="protein sequence ID" value="GEN05808.1"/>
    <property type="molecule type" value="Genomic_DNA"/>
</dbReference>
<dbReference type="PROSITE" id="PS00107">
    <property type="entry name" value="PROTEIN_KINASE_ATP"/>
    <property type="match status" value="1"/>
</dbReference>
<keyword evidence="4" id="KW-0808">Transferase</keyword>
<sequence>MALAAFHVPPPAPASPEADEPKVIVQSTLEASAESMRDPLIGLKLGEYELRARVGVGGMGLVYEGIQPLIGKRVAVKVLRPELAHSTEQVERLLAEARAVNAIRHRGIIDIFGFGQVPDGRQYIVMEYLEGQPLDAVLSEKTRLPVLEALPILDEVLAALAAAHGAGVVHRDLKPSNIFMVHQPDGSRYVKVLDFGLAKRGQGPTGRTAQTRTDMVVGTPEYMAPEQARGQEVGPMTDLYALGVVTFEMVTGRLPFIGSSPVDLLMKHVEARPPRPSEFVPDLPPALDAFILQMLTKDPEARPNSADALRQQLHKLRRSLRSTTHSNASALAPTQPKPSVPDDAASRRPTAPVPAPSELGAERGLRPTAVLDAPARKHLPVAVAVGTAALLLAGAAAFILREPARAVPLTPQREVDARAGRLAAEAQDEAERLAVATRNEAGDGHLAGTARNEAGDGHLAGTARNEAGTGPLAAAPVDEAHAGQQVPGVGGAVGTSAVGDGQNPAGSTAQQAPTVAGATGQSGAPLAAASAPVVAPSESEAGSAGSASATKKSLALAKSSREVGSSTEAPETVARTGRSSSTSKTAALPLDPQSRAKVLKRIESLEEALPELLAQKRVTSPTAMLNRLDNLRIAAKDADDANALRNVQQGIDLLETMFIKKD</sequence>
<feature type="region of interest" description="Disordered" evidence="9">
    <location>
        <begin position="443"/>
        <end position="471"/>
    </location>
</feature>
<dbReference type="PROSITE" id="PS50011">
    <property type="entry name" value="PROTEIN_KINASE_DOM"/>
    <property type="match status" value="1"/>
</dbReference>
<feature type="domain" description="Protein kinase" evidence="10">
    <location>
        <begin position="48"/>
        <end position="317"/>
    </location>
</feature>
<dbReference type="InterPro" id="IPR017441">
    <property type="entry name" value="Protein_kinase_ATP_BS"/>
</dbReference>
<comment type="caution">
    <text evidence="11">The sequence shown here is derived from an EMBL/GenBank/DDBJ whole genome shotgun (WGS) entry which is preliminary data.</text>
</comment>
<dbReference type="Pfam" id="PF00069">
    <property type="entry name" value="Pkinase"/>
    <property type="match status" value="1"/>
</dbReference>
<protein>
    <recommendedName>
        <fullName evidence="2">non-specific serine/threonine protein kinase</fullName>
        <ecNumber evidence="2">2.7.11.1</ecNumber>
    </recommendedName>
</protein>
<dbReference type="AlphaFoldDB" id="A0A511SXD2"/>
<evidence type="ECO:0000313" key="11">
    <source>
        <dbReference type="EMBL" id="GEN05808.1"/>
    </source>
</evidence>
<accession>A0A511SXD2</accession>
<dbReference type="Gene3D" id="1.10.510.10">
    <property type="entry name" value="Transferase(Phosphotransferase) domain 1"/>
    <property type="match status" value="1"/>
</dbReference>
<feature type="binding site" evidence="8">
    <location>
        <position position="77"/>
    </location>
    <ligand>
        <name>ATP</name>
        <dbReference type="ChEBI" id="CHEBI:30616"/>
    </ligand>
</feature>
<evidence type="ECO:0000256" key="4">
    <source>
        <dbReference type="ARBA" id="ARBA00022679"/>
    </source>
</evidence>
<evidence type="ECO:0000313" key="12">
    <source>
        <dbReference type="Proteomes" id="UP000321514"/>
    </source>
</evidence>
<feature type="compositionally biased region" description="Polar residues" evidence="9">
    <location>
        <begin position="504"/>
        <end position="513"/>
    </location>
</feature>
<dbReference type="PANTHER" id="PTHR43671">
    <property type="entry name" value="SERINE/THREONINE-PROTEIN KINASE NEK"/>
    <property type="match status" value="1"/>
</dbReference>
<evidence type="ECO:0000256" key="3">
    <source>
        <dbReference type="ARBA" id="ARBA00022527"/>
    </source>
</evidence>
<feature type="region of interest" description="Disordered" evidence="9">
    <location>
        <begin position="484"/>
        <end position="523"/>
    </location>
</feature>
<dbReference type="SMART" id="SM00220">
    <property type="entry name" value="S_TKc"/>
    <property type="match status" value="1"/>
</dbReference>
<dbReference type="GO" id="GO:0004674">
    <property type="term" value="F:protein serine/threonine kinase activity"/>
    <property type="evidence" value="ECO:0007669"/>
    <property type="project" value="UniProtKB-KW"/>
</dbReference>
<dbReference type="GO" id="GO:0005524">
    <property type="term" value="F:ATP binding"/>
    <property type="evidence" value="ECO:0007669"/>
    <property type="project" value="UniProtKB-UniRule"/>
</dbReference>
<evidence type="ECO:0000256" key="5">
    <source>
        <dbReference type="ARBA" id="ARBA00022741"/>
    </source>
</evidence>
<gene>
    <name evidence="11" type="ORF">MFU01_08450</name>
</gene>
<keyword evidence="3" id="KW-0723">Serine/threonine-protein kinase</keyword>
<dbReference type="InterPro" id="IPR050660">
    <property type="entry name" value="NEK_Ser/Thr_kinase"/>
</dbReference>
<keyword evidence="7 8" id="KW-0067">ATP-binding</keyword>
<keyword evidence="6" id="KW-0418">Kinase</keyword>
<dbReference type="Gene3D" id="3.30.200.20">
    <property type="entry name" value="Phosphorylase Kinase, domain 1"/>
    <property type="match status" value="1"/>
</dbReference>
<dbReference type="FunFam" id="1.10.510.10:FF:000021">
    <property type="entry name" value="Serine/threonine protein kinase"/>
    <property type="match status" value="1"/>
</dbReference>
<keyword evidence="5 8" id="KW-0547">Nucleotide-binding</keyword>
<feature type="region of interest" description="Disordered" evidence="9">
    <location>
        <begin position="322"/>
        <end position="364"/>
    </location>
</feature>
<evidence type="ECO:0000256" key="2">
    <source>
        <dbReference type="ARBA" id="ARBA00012513"/>
    </source>
</evidence>
<dbReference type="InterPro" id="IPR011009">
    <property type="entry name" value="Kinase-like_dom_sf"/>
</dbReference>
<evidence type="ECO:0000256" key="7">
    <source>
        <dbReference type="ARBA" id="ARBA00022840"/>
    </source>
</evidence>
<reference evidence="11 12" key="1">
    <citation type="submission" date="2019-07" db="EMBL/GenBank/DDBJ databases">
        <title>Whole genome shotgun sequence of Myxococcus fulvus NBRC 100333.</title>
        <authorList>
            <person name="Hosoyama A."/>
            <person name="Uohara A."/>
            <person name="Ohji S."/>
            <person name="Ichikawa N."/>
        </authorList>
    </citation>
    <scope>NUCLEOTIDE SEQUENCE [LARGE SCALE GENOMIC DNA]</scope>
    <source>
        <strain evidence="11 12">NBRC 100333</strain>
    </source>
</reference>
<dbReference type="SUPFAM" id="SSF56112">
    <property type="entry name" value="Protein kinase-like (PK-like)"/>
    <property type="match status" value="1"/>
</dbReference>
<dbReference type="PROSITE" id="PS00108">
    <property type="entry name" value="PROTEIN_KINASE_ST"/>
    <property type="match status" value="1"/>
</dbReference>
<dbReference type="CDD" id="cd14014">
    <property type="entry name" value="STKc_PknB_like"/>
    <property type="match status" value="1"/>
</dbReference>
<organism evidence="11 12">
    <name type="scientific">Myxococcus fulvus</name>
    <dbReference type="NCBI Taxonomy" id="33"/>
    <lineage>
        <taxon>Bacteria</taxon>
        <taxon>Pseudomonadati</taxon>
        <taxon>Myxococcota</taxon>
        <taxon>Myxococcia</taxon>
        <taxon>Myxococcales</taxon>
        <taxon>Cystobacterineae</taxon>
        <taxon>Myxococcaceae</taxon>
        <taxon>Myxococcus</taxon>
    </lineage>
</organism>